<dbReference type="InterPro" id="IPR000358">
    <property type="entry name" value="RNR_small_fam"/>
</dbReference>
<sequence length="169" mass="20201">MFRGDNKLSEEKIESTLDEENSSHDLWFSDCTSSSTKITKPEQEKHVVDSKELTKKLDQDEPILTEQRNRFVLFPIQNRSVWEMYKKHVASFWTAEEIDLSNDHKHWQQLNDNERHFIKTVLAFFAARSSNDYKQQQNKKKQKMNKTFDLFDWSGSDSDFAFFLTFFSR</sequence>
<evidence type="ECO:0000313" key="3">
    <source>
        <dbReference type="Proteomes" id="UP000023152"/>
    </source>
</evidence>
<dbReference type="Proteomes" id="UP000023152">
    <property type="component" value="Unassembled WGS sequence"/>
</dbReference>
<feature type="region of interest" description="Disordered" evidence="1">
    <location>
        <begin position="1"/>
        <end position="25"/>
    </location>
</feature>
<evidence type="ECO:0000256" key="1">
    <source>
        <dbReference type="SAM" id="MobiDB-lite"/>
    </source>
</evidence>
<reference evidence="2 3" key="1">
    <citation type="journal article" date="2013" name="Curr. Biol.">
        <title>The Genome of the Foraminiferan Reticulomyxa filosa.</title>
        <authorList>
            <person name="Glockner G."/>
            <person name="Hulsmann N."/>
            <person name="Schleicher M."/>
            <person name="Noegel A.A."/>
            <person name="Eichinger L."/>
            <person name="Gallinger C."/>
            <person name="Pawlowski J."/>
            <person name="Sierra R."/>
            <person name="Euteneuer U."/>
            <person name="Pillet L."/>
            <person name="Moustafa A."/>
            <person name="Platzer M."/>
            <person name="Groth M."/>
            <person name="Szafranski K."/>
            <person name="Schliwa M."/>
        </authorList>
    </citation>
    <scope>NUCLEOTIDE SEQUENCE [LARGE SCALE GENOMIC DNA]</scope>
</reference>
<name>X6N519_RETFI</name>
<dbReference type="PANTHER" id="PTHR23409:SF18">
    <property type="entry name" value="RIBONUCLEOSIDE-DIPHOSPHATE REDUCTASE SUBUNIT M2"/>
    <property type="match status" value="1"/>
</dbReference>
<dbReference type="EMBL" id="ASPP01012010">
    <property type="protein sequence ID" value="ETO21028.1"/>
    <property type="molecule type" value="Genomic_DNA"/>
</dbReference>
<dbReference type="GO" id="GO:0016491">
    <property type="term" value="F:oxidoreductase activity"/>
    <property type="evidence" value="ECO:0007669"/>
    <property type="project" value="InterPro"/>
</dbReference>
<gene>
    <name evidence="2" type="ORF">RFI_16180</name>
</gene>
<dbReference type="SUPFAM" id="SSF47240">
    <property type="entry name" value="Ferritin-like"/>
    <property type="match status" value="1"/>
</dbReference>
<dbReference type="Gene3D" id="1.10.620.20">
    <property type="entry name" value="Ribonucleotide Reductase, subunit A"/>
    <property type="match status" value="1"/>
</dbReference>
<proteinExistence type="predicted"/>
<feature type="compositionally biased region" description="Basic and acidic residues" evidence="1">
    <location>
        <begin position="1"/>
        <end position="15"/>
    </location>
</feature>
<keyword evidence="3" id="KW-1185">Reference proteome</keyword>
<dbReference type="InterPro" id="IPR009078">
    <property type="entry name" value="Ferritin-like_SF"/>
</dbReference>
<protein>
    <submittedName>
        <fullName evidence="2">Uncharacterized protein</fullName>
    </submittedName>
</protein>
<comment type="caution">
    <text evidence="2">The sequence shown here is derived from an EMBL/GenBank/DDBJ whole genome shotgun (WGS) entry which is preliminary data.</text>
</comment>
<evidence type="ECO:0000313" key="2">
    <source>
        <dbReference type="EMBL" id="ETO21028.1"/>
    </source>
</evidence>
<dbReference type="InterPro" id="IPR012348">
    <property type="entry name" value="RNR-like"/>
</dbReference>
<dbReference type="Pfam" id="PF00268">
    <property type="entry name" value="Ribonuc_red_sm"/>
    <property type="match status" value="1"/>
</dbReference>
<dbReference type="AlphaFoldDB" id="X6N519"/>
<accession>X6N519</accession>
<dbReference type="OrthoDB" id="10248373at2759"/>
<organism evidence="2 3">
    <name type="scientific">Reticulomyxa filosa</name>
    <dbReference type="NCBI Taxonomy" id="46433"/>
    <lineage>
        <taxon>Eukaryota</taxon>
        <taxon>Sar</taxon>
        <taxon>Rhizaria</taxon>
        <taxon>Retaria</taxon>
        <taxon>Foraminifera</taxon>
        <taxon>Monothalamids</taxon>
        <taxon>Reticulomyxidae</taxon>
        <taxon>Reticulomyxa</taxon>
    </lineage>
</organism>
<dbReference type="PANTHER" id="PTHR23409">
    <property type="entry name" value="RIBONUCLEOSIDE-DIPHOSPHATE REDUCTASE SMALL CHAIN"/>
    <property type="match status" value="1"/>
</dbReference>
<dbReference type="GO" id="GO:0009263">
    <property type="term" value="P:deoxyribonucleotide biosynthetic process"/>
    <property type="evidence" value="ECO:0007669"/>
    <property type="project" value="InterPro"/>
</dbReference>